<evidence type="ECO:0000313" key="3">
    <source>
        <dbReference type="RefSeq" id="XP_033538844.1"/>
    </source>
</evidence>
<evidence type="ECO:0000313" key="1">
    <source>
        <dbReference type="EMBL" id="KAF1817213.1"/>
    </source>
</evidence>
<dbReference type="GeneID" id="54418418"/>
<proteinExistence type="predicted"/>
<organism evidence="1">
    <name type="scientific">Eremomyces bilateralis CBS 781.70</name>
    <dbReference type="NCBI Taxonomy" id="1392243"/>
    <lineage>
        <taxon>Eukaryota</taxon>
        <taxon>Fungi</taxon>
        <taxon>Dikarya</taxon>
        <taxon>Ascomycota</taxon>
        <taxon>Pezizomycotina</taxon>
        <taxon>Dothideomycetes</taxon>
        <taxon>Dothideomycetes incertae sedis</taxon>
        <taxon>Eremomycetales</taxon>
        <taxon>Eremomycetaceae</taxon>
        <taxon>Eremomyces</taxon>
    </lineage>
</organism>
<reference evidence="3" key="3">
    <citation type="submission" date="2025-04" db="UniProtKB">
        <authorList>
            <consortium name="RefSeq"/>
        </authorList>
    </citation>
    <scope>IDENTIFICATION</scope>
    <source>
        <strain evidence="3">CBS 781.70</strain>
    </source>
</reference>
<reference evidence="1 3" key="1">
    <citation type="submission" date="2020-01" db="EMBL/GenBank/DDBJ databases">
        <authorList>
            <consortium name="DOE Joint Genome Institute"/>
            <person name="Haridas S."/>
            <person name="Albert R."/>
            <person name="Binder M."/>
            <person name="Bloem J."/>
            <person name="Labutti K."/>
            <person name="Salamov A."/>
            <person name="Andreopoulos B."/>
            <person name="Baker S.E."/>
            <person name="Barry K."/>
            <person name="Bills G."/>
            <person name="Bluhm B.H."/>
            <person name="Cannon C."/>
            <person name="Castanera R."/>
            <person name="Culley D.E."/>
            <person name="Daum C."/>
            <person name="Ezra D."/>
            <person name="Gonzalez J.B."/>
            <person name="Henrissat B."/>
            <person name="Kuo A."/>
            <person name="Liang C."/>
            <person name="Lipzen A."/>
            <person name="Lutzoni F."/>
            <person name="Magnuson J."/>
            <person name="Mondo S."/>
            <person name="Nolan M."/>
            <person name="Ohm R."/>
            <person name="Pangilinan J."/>
            <person name="Park H.-J."/>
            <person name="Ramirez L."/>
            <person name="Alfaro M."/>
            <person name="Sun H."/>
            <person name="Tritt A."/>
            <person name="Yoshinaga Y."/>
            <person name="Zwiers L.-H."/>
            <person name="Turgeon B.G."/>
            <person name="Goodwin S.B."/>
            <person name="Spatafora J.W."/>
            <person name="Crous P.W."/>
            <person name="Grigoriev I.V."/>
        </authorList>
    </citation>
    <scope>NUCLEOTIDE SEQUENCE</scope>
    <source>
        <strain evidence="1 3">CBS 781.70</strain>
    </source>
</reference>
<dbReference type="RefSeq" id="XP_033538844.1">
    <property type="nucleotide sequence ID" value="XM_033677848.1"/>
</dbReference>
<evidence type="ECO:0000313" key="2">
    <source>
        <dbReference type="Proteomes" id="UP000504638"/>
    </source>
</evidence>
<dbReference type="EMBL" id="ML975149">
    <property type="protein sequence ID" value="KAF1817213.1"/>
    <property type="molecule type" value="Genomic_DNA"/>
</dbReference>
<sequence length="271" mass="31799">MSSRSRLIHTFPALALYRALLSQVDRIWLDDAKRNALRETIQFRFWRNRVLRKDFRHINLQFVGGYAALDVLDAAAEGDKTSLSRIQSFLKSHPPPADWPKKDRRAKQLRKVARRENLPPKAPSIFDRFPRPTVKGIRKVPQIVNAGNIPFLRYKKPQPESVSRVIRTMIFGQTYQMYRQRTLEEFYIPLAEHEDIWDRIVEKTRGCSRSEGGGEKWQSVYRTQNAEVGAWFKERNKNLRETARKLSDIVEAEQALAEKEAEERRRQALQV</sequence>
<gene>
    <name evidence="1 3" type="ORF">P152DRAFT_445337</name>
</gene>
<keyword evidence="2" id="KW-1185">Reference proteome</keyword>
<name>A0A6G1GGN4_9PEZI</name>
<accession>A0A6G1GGN4</accession>
<protein>
    <submittedName>
        <fullName evidence="1 3">Uncharacterized protein</fullName>
    </submittedName>
</protein>
<reference evidence="3" key="2">
    <citation type="submission" date="2020-04" db="EMBL/GenBank/DDBJ databases">
        <authorList>
            <consortium name="NCBI Genome Project"/>
        </authorList>
    </citation>
    <scope>NUCLEOTIDE SEQUENCE</scope>
    <source>
        <strain evidence="3">CBS 781.70</strain>
    </source>
</reference>
<dbReference type="OrthoDB" id="3925971at2759"/>
<dbReference type="AlphaFoldDB" id="A0A6G1GGN4"/>
<dbReference type="Proteomes" id="UP000504638">
    <property type="component" value="Unplaced"/>
</dbReference>